<dbReference type="PANTHER" id="PTHR18895:SF74">
    <property type="entry name" value="MTRF1L RELEASE FACTOR GLUTAMINE METHYLTRANSFERASE"/>
    <property type="match status" value="1"/>
</dbReference>
<dbReference type="PANTHER" id="PTHR18895">
    <property type="entry name" value="HEMK METHYLTRANSFERASE"/>
    <property type="match status" value="1"/>
</dbReference>
<comment type="caution">
    <text evidence="2">The sequence shown here is derived from an EMBL/GenBank/DDBJ whole genome shotgun (WGS) entry which is preliminary data.</text>
</comment>
<sequence length="205" mass="21500">MTTETVDFRGLRISYDDRVLAPRIWTAAQSEWAAELIRTAPPGPVLELCSGAGHIGLLAVHLAPRSLVCVDADPVACDYLRQNAAAAGVPVDVREGRMDAVLGADERFAVVIADPPWVPTSGVAEFPEDPVLAIDGGDDGLDLVRSCLAVVAGHLLPQGSAVLQAGPDQADAVTALVEDHPDLRVAETRAFPRGSLIRIDRASGG</sequence>
<dbReference type="GO" id="GO:0032259">
    <property type="term" value="P:methylation"/>
    <property type="evidence" value="ECO:0007669"/>
    <property type="project" value="UniProtKB-KW"/>
</dbReference>
<gene>
    <name evidence="2" type="ORF">GRQ65_19490</name>
</gene>
<proteinExistence type="predicted"/>
<dbReference type="AlphaFoldDB" id="A0A6L7F3C2"/>
<dbReference type="EMBL" id="WUEK01000014">
    <property type="protein sequence ID" value="MXG91730.1"/>
    <property type="molecule type" value="Genomic_DNA"/>
</dbReference>
<evidence type="ECO:0000313" key="3">
    <source>
        <dbReference type="Proteomes" id="UP000473325"/>
    </source>
</evidence>
<dbReference type="GO" id="GO:0003676">
    <property type="term" value="F:nucleic acid binding"/>
    <property type="evidence" value="ECO:0007669"/>
    <property type="project" value="InterPro"/>
</dbReference>
<evidence type="ECO:0000313" key="2">
    <source>
        <dbReference type="EMBL" id="MXG91730.1"/>
    </source>
</evidence>
<keyword evidence="2" id="KW-0489">Methyltransferase</keyword>
<organism evidence="2 3">
    <name type="scientific">Nocardioides flavescens</name>
    <dbReference type="NCBI Taxonomy" id="2691959"/>
    <lineage>
        <taxon>Bacteria</taxon>
        <taxon>Bacillati</taxon>
        <taxon>Actinomycetota</taxon>
        <taxon>Actinomycetes</taxon>
        <taxon>Propionibacteriales</taxon>
        <taxon>Nocardioidaceae</taxon>
        <taxon>Nocardioides</taxon>
    </lineage>
</organism>
<protein>
    <submittedName>
        <fullName evidence="2">Methyltransferase</fullName>
    </submittedName>
</protein>
<dbReference type="CDD" id="cd02440">
    <property type="entry name" value="AdoMet_MTases"/>
    <property type="match status" value="1"/>
</dbReference>
<accession>A0A6L7F3C2</accession>
<name>A0A6L7F3C2_9ACTN</name>
<dbReference type="PROSITE" id="PS00092">
    <property type="entry name" value="N6_MTASE"/>
    <property type="match status" value="1"/>
</dbReference>
<reference evidence="2 3" key="1">
    <citation type="submission" date="2019-12" db="EMBL/GenBank/DDBJ databases">
        <authorList>
            <person name="Kun Z."/>
        </authorList>
    </citation>
    <scope>NUCLEOTIDE SEQUENCE [LARGE SCALE GENOMIC DNA]</scope>
    <source>
        <strain evidence="2 3">YIM 123512</strain>
    </source>
</reference>
<dbReference type="Pfam" id="PF05175">
    <property type="entry name" value="MTS"/>
    <property type="match status" value="1"/>
</dbReference>
<dbReference type="SUPFAM" id="SSF53335">
    <property type="entry name" value="S-adenosyl-L-methionine-dependent methyltransferases"/>
    <property type="match status" value="1"/>
</dbReference>
<feature type="domain" description="Methyltransferase small" evidence="1">
    <location>
        <begin position="39"/>
        <end position="118"/>
    </location>
</feature>
<dbReference type="InterPro" id="IPR050320">
    <property type="entry name" value="N5-glutamine_MTase"/>
</dbReference>
<dbReference type="Gene3D" id="3.40.50.150">
    <property type="entry name" value="Vaccinia Virus protein VP39"/>
    <property type="match status" value="1"/>
</dbReference>
<keyword evidence="2" id="KW-0808">Transferase</keyword>
<dbReference type="InterPro" id="IPR007848">
    <property type="entry name" value="Small_mtfrase_dom"/>
</dbReference>
<dbReference type="InterPro" id="IPR002052">
    <property type="entry name" value="DNA_methylase_N6_adenine_CS"/>
</dbReference>
<dbReference type="InterPro" id="IPR029063">
    <property type="entry name" value="SAM-dependent_MTases_sf"/>
</dbReference>
<dbReference type="GO" id="GO:0008168">
    <property type="term" value="F:methyltransferase activity"/>
    <property type="evidence" value="ECO:0007669"/>
    <property type="project" value="UniProtKB-KW"/>
</dbReference>
<dbReference type="Proteomes" id="UP000473325">
    <property type="component" value="Unassembled WGS sequence"/>
</dbReference>
<keyword evidence="3" id="KW-1185">Reference proteome</keyword>
<evidence type="ECO:0000259" key="1">
    <source>
        <dbReference type="Pfam" id="PF05175"/>
    </source>
</evidence>
<dbReference type="RefSeq" id="WP_160879653.1">
    <property type="nucleotide sequence ID" value="NZ_WUEK01000014.1"/>
</dbReference>